<organism evidence="2 3">
    <name type="scientific">Modicella reniformis</name>
    <dbReference type="NCBI Taxonomy" id="1440133"/>
    <lineage>
        <taxon>Eukaryota</taxon>
        <taxon>Fungi</taxon>
        <taxon>Fungi incertae sedis</taxon>
        <taxon>Mucoromycota</taxon>
        <taxon>Mortierellomycotina</taxon>
        <taxon>Mortierellomycetes</taxon>
        <taxon>Mortierellales</taxon>
        <taxon>Mortierellaceae</taxon>
        <taxon>Modicella</taxon>
    </lineage>
</organism>
<sequence>MSLLLAIRHPGQVSVELLSALYGPQFMQTSAFKAIEQLLWGEHHVPRIHHLNQNRGNQLQQRPQQQQQYSSSSQLAYDHSQTSEYPYHDDDDDHEVSFEHEDDSGIHNHDHHFHHLQQQDQQHQHQHHHHYHHYHEPQHQGMEEEEEEEEEENGGCKFAENFAEPSYQDSIMAMGNHILEENRQKGLVIVSGSEAEIECHEYELGSGIPKGVTATATAVAVSQ</sequence>
<name>A0A9P6MCE5_9FUNG</name>
<evidence type="ECO:0000313" key="2">
    <source>
        <dbReference type="EMBL" id="KAF9992103.1"/>
    </source>
</evidence>
<dbReference type="Proteomes" id="UP000749646">
    <property type="component" value="Unassembled WGS sequence"/>
</dbReference>
<dbReference type="OrthoDB" id="2398776at2759"/>
<feature type="region of interest" description="Disordered" evidence="1">
    <location>
        <begin position="55"/>
        <end position="153"/>
    </location>
</feature>
<reference evidence="2" key="1">
    <citation type="journal article" date="2020" name="Fungal Divers.">
        <title>Resolving the Mortierellaceae phylogeny through synthesis of multi-gene phylogenetics and phylogenomics.</title>
        <authorList>
            <person name="Vandepol N."/>
            <person name="Liber J."/>
            <person name="Desiro A."/>
            <person name="Na H."/>
            <person name="Kennedy M."/>
            <person name="Barry K."/>
            <person name="Grigoriev I.V."/>
            <person name="Miller A.N."/>
            <person name="O'Donnell K."/>
            <person name="Stajich J.E."/>
            <person name="Bonito G."/>
        </authorList>
    </citation>
    <scope>NUCLEOTIDE SEQUENCE</scope>
    <source>
        <strain evidence="2">MES-2147</strain>
    </source>
</reference>
<feature type="compositionally biased region" description="Basic residues" evidence="1">
    <location>
        <begin position="124"/>
        <end position="133"/>
    </location>
</feature>
<proteinExistence type="predicted"/>
<feature type="compositionally biased region" description="Acidic residues" evidence="1">
    <location>
        <begin position="143"/>
        <end position="153"/>
    </location>
</feature>
<evidence type="ECO:0000313" key="3">
    <source>
        <dbReference type="Proteomes" id="UP000749646"/>
    </source>
</evidence>
<feature type="non-terminal residue" evidence="2">
    <location>
        <position position="223"/>
    </location>
</feature>
<feature type="compositionally biased region" description="Low complexity" evidence="1">
    <location>
        <begin position="55"/>
        <end position="75"/>
    </location>
</feature>
<protein>
    <submittedName>
        <fullName evidence="2">Uncharacterized protein</fullName>
    </submittedName>
</protein>
<accession>A0A9P6MCE5</accession>
<gene>
    <name evidence="2" type="ORF">BGZ65_012682</name>
</gene>
<dbReference type="EMBL" id="JAAAHW010002358">
    <property type="protein sequence ID" value="KAF9992103.1"/>
    <property type="molecule type" value="Genomic_DNA"/>
</dbReference>
<keyword evidence="3" id="KW-1185">Reference proteome</keyword>
<dbReference type="AlphaFoldDB" id="A0A9P6MCE5"/>
<evidence type="ECO:0000256" key="1">
    <source>
        <dbReference type="SAM" id="MobiDB-lite"/>
    </source>
</evidence>
<comment type="caution">
    <text evidence="2">The sequence shown here is derived from an EMBL/GenBank/DDBJ whole genome shotgun (WGS) entry which is preliminary data.</text>
</comment>
<feature type="compositionally biased region" description="Basic and acidic residues" evidence="1">
    <location>
        <begin position="95"/>
        <end position="108"/>
    </location>
</feature>